<feature type="compositionally biased region" description="Basic and acidic residues" evidence="3">
    <location>
        <begin position="333"/>
        <end position="357"/>
    </location>
</feature>
<sequence>MGDQFPKVKVAAVHAASPFLDREAGVEKTCALIAEAAAGGAELIVFPETFIPGYPVWIWTHTPAQGSAFFIRLYANSIVVPSEATDRIGAAARKASAWVAVGISERDGGTLYNTLLYFDDSGRIVGKHRKLVPTCVERTVWGRGDGSGLKLIETPFGKLGGLICWEHSMDLARYALTSQGEQIHIAAWPAGSAVTHDPSSGVFDDLTEAAARHHAAAGQCFVINVQSCLDAATVKDLGFEGRPEMVREGGGWTAIIAPTGQILAGPNRDDEAILHAELDLSLIAHFKYVSDAAGHYARPDVLQLLVNFEPQPIMTPHFAADLSSHDIQGAGAGEKRSEIDPPHSEHRSGTRKRETAP</sequence>
<dbReference type="PANTHER" id="PTHR46044:SF1">
    <property type="entry name" value="CN HYDROLASE DOMAIN-CONTAINING PROTEIN"/>
    <property type="match status" value="1"/>
</dbReference>
<organism evidence="5 6">
    <name type="scientific">Croceibacterium soli</name>
    <dbReference type="NCBI Taxonomy" id="1739690"/>
    <lineage>
        <taxon>Bacteria</taxon>
        <taxon>Pseudomonadati</taxon>
        <taxon>Pseudomonadota</taxon>
        <taxon>Alphaproteobacteria</taxon>
        <taxon>Sphingomonadales</taxon>
        <taxon>Erythrobacteraceae</taxon>
        <taxon>Croceibacterium</taxon>
    </lineage>
</organism>
<dbReference type="RefSeq" id="WP_160747345.1">
    <property type="nucleotide sequence ID" value="NZ_WTYK01000008.1"/>
</dbReference>
<dbReference type="InterPro" id="IPR036526">
    <property type="entry name" value="C-N_Hydrolase_sf"/>
</dbReference>
<dbReference type="InterPro" id="IPR000132">
    <property type="entry name" value="Nitrilase/CN_hydratase_CS"/>
</dbReference>
<dbReference type="OrthoDB" id="9803803at2"/>
<keyword evidence="6" id="KW-1185">Reference proteome</keyword>
<evidence type="ECO:0000313" key="6">
    <source>
        <dbReference type="Proteomes" id="UP000469159"/>
    </source>
</evidence>
<dbReference type="AlphaFoldDB" id="A0A6I4V0H1"/>
<feature type="active site" description="Proton acceptor" evidence="2">
    <location>
        <position position="48"/>
    </location>
</feature>
<dbReference type="GO" id="GO:0000257">
    <property type="term" value="F:nitrilase activity"/>
    <property type="evidence" value="ECO:0007669"/>
    <property type="project" value="UniProtKB-ARBA"/>
</dbReference>
<dbReference type="Proteomes" id="UP000469159">
    <property type="component" value="Unassembled WGS sequence"/>
</dbReference>
<evidence type="ECO:0000313" key="5">
    <source>
        <dbReference type="EMBL" id="MXP42485.1"/>
    </source>
</evidence>
<name>A0A6I4V0H1_9SPHN</name>
<dbReference type="EMBL" id="WTYK01000008">
    <property type="protein sequence ID" value="MXP42485.1"/>
    <property type="molecule type" value="Genomic_DNA"/>
</dbReference>
<evidence type="ECO:0000256" key="2">
    <source>
        <dbReference type="PROSITE-ProRule" id="PRU10139"/>
    </source>
</evidence>
<comment type="similarity">
    <text evidence="1">Belongs to the carbon-nitrogen hydrolase superfamily. Nitrilase family.</text>
</comment>
<dbReference type="SUPFAM" id="SSF56317">
    <property type="entry name" value="Carbon-nitrogen hydrolase"/>
    <property type="match status" value="1"/>
</dbReference>
<accession>A0A6I4V0H1</accession>
<proteinExistence type="inferred from homology"/>
<dbReference type="Gene3D" id="3.60.110.10">
    <property type="entry name" value="Carbon-nitrogen hydrolase"/>
    <property type="match status" value="1"/>
</dbReference>
<dbReference type="PANTHER" id="PTHR46044">
    <property type="entry name" value="NITRILASE"/>
    <property type="match status" value="1"/>
</dbReference>
<dbReference type="PROSITE" id="PS50263">
    <property type="entry name" value="CN_HYDROLASE"/>
    <property type="match status" value="1"/>
</dbReference>
<dbReference type="PROSITE" id="PS00920">
    <property type="entry name" value="NITRIL_CHT_1"/>
    <property type="match status" value="1"/>
</dbReference>
<feature type="domain" description="CN hydrolase" evidence="4">
    <location>
        <begin position="8"/>
        <end position="280"/>
    </location>
</feature>
<reference evidence="5 6" key="1">
    <citation type="submission" date="2019-12" db="EMBL/GenBank/DDBJ databases">
        <title>Genomic-based taxomic classification of the family Erythrobacteraceae.</title>
        <authorList>
            <person name="Xu L."/>
        </authorList>
    </citation>
    <scope>NUCLEOTIDE SEQUENCE [LARGE SCALE GENOMIC DNA]</scope>
    <source>
        <strain evidence="5 6">MCCC 1K02066</strain>
    </source>
</reference>
<feature type="region of interest" description="Disordered" evidence="3">
    <location>
        <begin position="324"/>
        <end position="357"/>
    </location>
</feature>
<dbReference type="Pfam" id="PF00795">
    <property type="entry name" value="CN_hydrolase"/>
    <property type="match status" value="1"/>
</dbReference>
<dbReference type="InterPro" id="IPR044149">
    <property type="entry name" value="Nitrilases_CHs"/>
</dbReference>
<protein>
    <recommendedName>
        <fullName evidence="4">CN hydrolase domain-containing protein</fullName>
    </recommendedName>
</protein>
<evidence type="ECO:0000256" key="1">
    <source>
        <dbReference type="ARBA" id="ARBA00008129"/>
    </source>
</evidence>
<comment type="caution">
    <text evidence="5">The sequence shown here is derived from an EMBL/GenBank/DDBJ whole genome shotgun (WGS) entry which is preliminary data.</text>
</comment>
<dbReference type="InterPro" id="IPR003010">
    <property type="entry name" value="C-N_Hydrolase"/>
</dbReference>
<gene>
    <name evidence="5" type="ORF">GRI75_12625</name>
</gene>
<evidence type="ECO:0000259" key="4">
    <source>
        <dbReference type="PROSITE" id="PS50263"/>
    </source>
</evidence>
<evidence type="ECO:0000256" key="3">
    <source>
        <dbReference type="SAM" id="MobiDB-lite"/>
    </source>
</evidence>
<dbReference type="CDD" id="cd07564">
    <property type="entry name" value="nitrilases_CHs"/>
    <property type="match status" value="1"/>
</dbReference>